<evidence type="ECO:0000256" key="2">
    <source>
        <dbReference type="SAM" id="SignalP"/>
    </source>
</evidence>
<feature type="coiled-coil region" evidence="1">
    <location>
        <begin position="205"/>
        <end position="239"/>
    </location>
</feature>
<keyword evidence="2" id="KW-0732">Signal</keyword>
<dbReference type="RefSeq" id="WP_109679379.1">
    <property type="nucleotide sequence ID" value="NZ_CP086615.1"/>
</dbReference>
<name>A0A2U2MZ00_9GAMM</name>
<feature type="chain" id="PRO_5015532810" evidence="2">
    <location>
        <begin position="22"/>
        <end position="254"/>
    </location>
</feature>
<accession>A0A2U2MZ00</accession>
<gene>
    <name evidence="3" type="ORF">DEM34_13640</name>
</gene>
<reference evidence="3 4" key="1">
    <citation type="submission" date="2018-05" db="EMBL/GenBank/DDBJ databases">
        <title>Spiribacter halobius sp. nov., a moderately halophilic bacterium isolated from marine solar saltern.</title>
        <authorList>
            <person name="Zheng W.-S."/>
            <person name="Lu D.-C."/>
            <person name="Du Z.-J."/>
        </authorList>
    </citation>
    <scope>NUCLEOTIDE SEQUENCE [LARGE SCALE GENOMIC DNA]</scope>
    <source>
        <strain evidence="3 4">E85</strain>
    </source>
</reference>
<organism evidence="3 4">
    <name type="scientific">Sediminicurvatus halobius</name>
    <dbReference type="NCBI Taxonomy" id="2182432"/>
    <lineage>
        <taxon>Bacteria</taxon>
        <taxon>Pseudomonadati</taxon>
        <taxon>Pseudomonadota</taxon>
        <taxon>Gammaproteobacteria</taxon>
        <taxon>Chromatiales</taxon>
        <taxon>Ectothiorhodospiraceae</taxon>
        <taxon>Sediminicurvatus</taxon>
    </lineage>
</organism>
<dbReference type="EMBL" id="QFFI01000023">
    <property type="protein sequence ID" value="PWG62023.1"/>
    <property type="molecule type" value="Genomic_DNA"/>
</dbReference>
<feature type="signal peptide" evidence="2">
    <location>
        <begin position="1"/>
        <end position="21"/>
    </location>
</feature>
<comment type="caution">
    <text evidence="3">The sequence shown here is derived from an EMBL/GenBank/DDBJ whole genome shotgun (WGS) entry which is preliminary data.</text>
</comment>
<dbReference type="Proteomes" id="UP000245474">
    <property type="component" value="Unassembled WGS sequence"/>
</dbReference>
<dbReference type="AlphaFoldDB" id="A0A2U2MZ00"/>
<evidence type="ECO:0000256" key="1">
    <source>
        <dbReference type="SAM" id="Coils"/>
    </source>
</evidence>
<evidence type="ECO:0000313" key="3">
    <source>
        <dbReference type="EMBL" id="PWG62023.1"/>
    </source>
</evidence>
<keyword evidence="1" id="KW-0175">Coiled coil</keyword>
<protein>
    <submittedName>
        <fullName evidence="3">Uncharacterized protein</fullName>
    </submittedName>
</protein>
<evidence type="ECO:0000313" key="4">
    <source>
        <dbReference type="Proteomes" id="UP000245474"/>
    </source>
</evidence>
<keyword evidence="4" id="KW-1185">Reference proteome</keyword>
<sequence length="254" mass="27704">MTTPRWPALLLCLALAGPALAGHGGQLEADELGAALDGDRAHRAAAVDFVLAEPAPRTSLEMLVAAARAVQLGRVEDAGVLYYGGEMRARYELDAYRSEGPDPGSPAATVRQLSHQLGQAIHPATLDNPERLEAVVGRLEDWPVRPPEGYRPAWPVQSEVLPEVADRIAGEIRETRLGVLRDYLVAVRDDVWKQALEDIRAYNGLSSDRRDTEAARERLADAQRRIERAEERLDVCLLSAGCRPEQPVNPGGRG</sequence>
<proteinExistence type="predicted"/>